<dbReference type="InterPro" id="IPR001387">
    <property type="entry name" value="Cro/C1-type_HTH"/>
</dbReference>
<feature type="domain" description="HTH cro/C1-type" evidence="2">
    <location>
        <begin position="15"/>
        <end position="69"/>
    </location>
</feature>
<dbReference type="PROSITE" id="PS50943">
    <property type="entry name" value="HTH_CROC1"/>
    <property type="match status" value="1"/>
</dbReference>
<evidence type="ECO:0000313" key="3">
    <source>
        <dbReference type="EMBL" id="KZE50987.1"/>
    </source>
</evidence>
<dbReference type="EMBL" id="LQQY01000009">
    <property type="protein sequence ID" value="KZE50987.1"/>
    <property type="molecule type" value="Genomic_DNA"/>
</dbReference>
<dbReference type="InterPro" id="IPR050807">
    <property type="entry name" value="TransReg_Diox_bact_type"/>
</dbReference>
<name>A0A163LTT4_9BACI</name>
<dbReference type="Gene3D" id="1.10.260.40">
    <property type="entry name" value="lambda repressor-like DNA-binding domains"/>
    <property type="match status" value="1"/>
</dbReference>
<dbReference type="PANTHER" id="PTHR46797">
    <property type="entry name" value="HTH-TYPE TRANSCRIPTIONAL REGULATOR"/>
    <property type="match status" value="1"/>
</dbReference>
<keyword evidence="1" id="KW-0238">DNA-binding</keyword>
<dbReference type="InterPro" id="IPR010982">
    <property type="entry name" value="Lambda_DNA-bd_dom_sf"/>
</dbReference>
<accession>A0A163LTT4</accession>
<dbReference type="GO" id="GO:0003677">
    <property type="term" value="F:DNA binding"/>
    <property type="evidence" value="ECO:0007669"/>
    <property type="project" value="UniProtKB-KW"/>
</dbReference>
<evidence type="ECO:0000313" key="4">
    <source>
        <dbReference type="Proteomes" id="UP000076510"/>
    </source>
</evidence>
<dbReference type="SMART" id="SM00530">
    <property type="entry name" value="HTH_XRE"/>
    <property type="match status" value="1"/>
</dbReference>
<dbReference type="RefSeq" id="WP_063190929.1">
    <property type="nucleotide sequence ID" value="NZ_JBLGCT010000001.1"/>
</dbReference>
<gene>
    <name evidence="3" type="ORF">AV649_16580</name>
</gene>
<dbReference type="Pfam" id="PF01381">
    <property type="entry name" value="HTH_3"/>
    <property type="match status" value="1"/>
</dbReference>
<protein>
    <recommendedName>
        <fullName evidence="2">HTH cro/C1-type domain-containing protein</fullName>
    </recommendedName>
</protein>
<organism evidence="3 4">
    <name type="scientific">Rossellomorea marisflavi</name>
    <dbReference type="NCBI Taxonomy" id="189381"/>
    <lineage>
        <taxon>Bacteria</taxon>
        <taxon>Bacillati</taxon>
        <taxon>Bacillota</taxon>
        <taxon>Bacilli</taxon>
        <taxon>Bacillales</taxon>
        <taxon>Bacillaceae</taxon>
        <taxon>Rossellomorea</taxon>
    </lineage>
</organism>
<proteinExistence type="predicted"/>
<sequence length="85" mass="9927">MLERDVYKKYLGIHLRNKRLELDLTQDELEEKAGLSETVISKIENNERLPSSYTLYLITNAMGISIDQLNQDITRSFHEETNEPT</sequence>
<dbReference type="GO" id="GO:0005829">
    <property type="term" value="C:cytosol"/>
    <property type="evidence" value="ECO:0007669"/>
    <property type="project" value="TreeGrafter"/>
</dbReference>
<dbReference type="AlphaFoldDB" id="A0A163LTT4"/>
<reference evidence="4" key="1">
    <citation type="submission" date="2016-01" db="EMBL/GenBank/DDBJ databases">
        <title>Whole genome sequencing of Bhargavaea cecembensis T14.</title>
        <authorList>
            <person name="Hong K.W."/>
        </authorList>
    </citation>
    <scope>NUCLEOTIDE SEQUENCE [LARGE SCALE GENOMIC DNA]</scope>
    <source>
        <strain evidence="4">M19</strain>
    </source>
</reference>
<dbReference type="PANTHER" id="PTHR46797:SF1">
    <property type="entry name" value="METHYLPHOSPHONATE SYNTHASE"/>
    <property type="match status" value="1"/>
</dbReference>
<evidence type="ECO:0000259" key="2">
    <source>
        <dbReference type="PROSITE" id="PS50943"/>
    </source>
</evidence>
<dbReference type="Proteomes" id="UP000076510">
    <property type="component" value="Unassembled WGS sequence"/>
</dbReference>
<dbReference type="GO" id="GO:0003700">
    <property type="term" value="F:DNA-binding transcription factor activity"/>
    <property type="evidence" value="ECO:0007669"/>
    <property type="project" value="TreeGrafter"/>
</dbReference>
<dbReference type="CDD" id="cd00093">
    <property type="entry name" value="HTH_XRE"/>
    <property type="match status" value="1"/>
</dbReference>
<evidence type="ECO:0000256" key="1">
    <source>
        <dbReference type="ARBA" id="ARBA00023125"/>
    </source>
</evidence>
<dbReference type="OrthoDB" id="2902611at2"/>
<comment type="caution">
    <text evidence="3">The sequence shown here is derived from an EMBL/GenBank/DDBJ whole genome shotgun (WGS) entry which is preliminary data.</text>
</comment>
<dbReference type="SUPFAM" id="SSF47413">
    <property type="entry name" value="lambda repressor-like DNA-binding domains"/>
    <property type="match status" value="1"/>
</dbReference>